<gene>
    <name evidence="2" type="ORF">CKO25_18240</name>
</gene>
<dbReference type="InterPro" id="IPR029044">
    <property type="entry name" value="Nucleotide-diphossugar_trans"/>
</dbReference>
<protein>
    <submittedName>
        <fullName evidence="2">Nucleotidyltransferase</fullName>
    </submittedName>
</protein>
<dbReference type="SUPFAM" id="SSF53448">
    <property type="entry name" value="Nucleotide-diphospho-sugar transferases"/>
    <property type="match status" value="1"/>
</dbReference>
<feature type="domain" description="Nucleotidyl transferase" evidence="1">
    <location>
        <begin position="2"/>
        <end position="225"/>
    </location>
</feature>
<keyword evidence="3" id="KW-1185">Reference proteome</keyword>
<dbReference type="EMBL" id="NRSD01000027">
    <property type="protein sequence ID" value="MBK1646549.1"/>
    <property type="molecule type" value="Genomic_DNA"/>
</dbReference>
<dbReference type="InterPro" id="IPR005835">
    <property type="entry name" value="NTP_transferase_dom"/>
</dbReference>
<evidence type="ECO:0000313" key="3">
    <source>
        <dbReference type="Proteomes" id="UP001138802"/>
    </source>
</evidence>
<evidence type="ECO:0000259" key="1">
    <source>
        <dbReference type="Pfam" id="PF00483"/>
    </source>
</evidence>
<sequence length="236" mass="26746">MKAVIQAGGRGTRLKPYTLILPKPMMPVGELPVIEILLRWLRRNGIHEVHVTTGYLGHLLQILCGDGSRWDMRIEYTEETSPLGTVGALDLLRDRLDSTFLVLNGDLITDLDLRALFRFHHDHNDALTIAVHDTLVPVNMGVFEYGSEGRVKEFREKPTLSYAANMGVYCMEPEILELIPKGVPYGFDDLMYRMLDEGRGARVYRHIGQFMDIGRPEDFALAQELAERGELPMQGH</sequence>
<dbReference type="AlphaFoldDB" id="A0A9X1BA23"/>
<dbReference type="Proteomes" id="UP001138802">
    <property type="component" value="Unassembled WGS sequence"/>
</dbReference>
<proteinExistence type="predicted"/>
<dbReference type="PANTHER" id="PTHR22572">
    <property type="entry name" value="SUGAR-1-PHOSPHATE GUANYL TRANSFERASE"/>
    <property type="match status" value="1"/>
</dbReference>
<dbReference type="InterPro" id="IPR050486">
    <property type="entry name" value="Mannose-1P_guanyltransferase"/>
</dbReference>
<evidence type="ECO:0000313" key="2">
    <source>
        <dbReference type="EMBL" id="MBK1646549.1"/>
    </source>
</evidence>
<comment type="caution">
    <text evidence="2">The sequence shown here is derived from an EMBL/GenBank/DDBJ whole genome shotgun (WGS) entry which is preliminary data.</text>
</comment>
<dbReference type="Pfam" id="PF00483">
    <property type="entry name" value="NTP_transferase"/>
    <property type="match status" value="1"/>
</dbReference>
<organism evidence="2 3">
    <name type="scientific">Thiocapsa imhoffii</name>
    <dbReference type="NCBI Taxonomy" id="382777"/>
    <lineage>
        <taxon>Bacteria</taxon>
        <taxon>Pseudomonadati</taxon>
        <taxon>Pseudomonadota</taxon>
        <taxon>Gammaproteobacteria</taxon>
        <taxon>Chromatiales</taxon>
        <taxon>Chromatiaceae</taxon>
        <taxon>Thiocapsa</taxon>
    </lineage>
</organism>
<accession>A0A9X1BA23</accession>
<dbReference type="Gene3D" id="3.90.550.10">
    <property type="entry name" value="Spore Coat Polysaccharide Biosynthesis Protein SpsA, Chain A"/>
    <property type="match status" value="1"/>
</dbReference>
<dbReference type="RefSeq" id="WP_200389369.1">
    <property type="nucleotide sequence ID" value="NZ_NRSD01000027.1"/>
</dbReference>
<reference evidence="2 3" key="1">
    <citation type="journal article" date="2020" name="Microorganisms">
        <title>Osmotic Adaptation and Compatible Solute Biosynthesis of Phototrophic Bacteria as Revealed from Genome Analyses.</title>
        <authorList>
            <person name="Imhoff J.F."/>
            <person name="Rahn T."/>
            <person name="Kunzel S."/>
            <person name="Keller A."/>
            <person name="Neulinger S.C."/>
        </authorList>
    </citation>
    <scope>NUCLEOTIDE SEQUENCE [LARGE SCALE GENOMIC DNA]</scope>
    <source>
        <strain evidence="2 3">DSM 21303</strain>
    </source>
</reference>
<name>A0A9X1BA23_9GAMM</name>